<sequence length="226" mass="25887">MNGHDKNMLWQVHRSQSTSMVLFLGVILFIFVDLVNTTVPCSTMNCNKNLHKGVKLAKLMNRTSAELVKTYQANQGDFAEQFCKTSMDNVPTSTLSGQTPPERVLSIYTHLKEFLPHLMKVQEQQNDLQPPSSPLLRQLTEIKDHVSHLSHKVNCIFQTLQPNIPVPEPPVWPTRIPPAQNVFQQKVYGCVVLTRLSEFLSKTADELRLLKNRMCKKKQTRKMSNY</sequence>
<dbReference type="InterPro" id="IPR009079">
    <property type="entry name" value="4_helix_cytokine-like_core"/>
</dbReference>
<dbReference type="Pfam" id="PF01110">
    <property type="entry name" value="CNTF"/>
    <property type="match status" value="1"/>
</dbReference>
<comment type="function">
    <text evidence="9">CNTF is a survival factor for various neuronal cell types. Seems to prevent the degeneration of motor axons after axotomy.</text>
</comment>
<dbReference type="GO" id="GO:0008083">
    <property type="term" value="F:growth factor activity"/>
    <property type="evidence" value="ECO:0007669"/>
    <property type="project" value="UniProtKB-KW"/>
</dbReference>
<organism evidence="11 12">
    <name type="scientific">Astyanax mexicanus</name>
    <name type="common">Blind cave fish</name>
    <name type="synonym">Astyanax fasciatus mexicanus</name>
    <dbReference type="NCBI Taxonomy" id="7994"/>
    <lineage>
        <taxon>Eukaryota</taxon>
        <taxon>Metazoa</taxon>
        <taxon>Chordata</taxon>
        <taxon>Craniata</taxon>
        <taxon>Vertebrata</taxon>
        <taxon>Euteleostomi</taxon>
        <taxon>Actinopterygii</taxon>
        <taxon>Neopterygii</taxon>
        <taxon>Teleostei</taxon>
        <taxon>Ostariophysi</taxon>
        <taxon>Characiformes</taxon>
        <taxon>Characoidei</taxon>
        <taxon>Acestrorhamphidae</taxon>
        <taxon>Acestrorhamphinae</taxon>
        <taxon>Astyanax</taxon>
    </lineage>
</organism>
<keyword evidence="8" id="KW-0339">Growth factor</keyword>
<dbReference type="InterPro" id="IPR000151">
    <property type="entry name" value="Ciliary_neurotrophic_fac_CNTF"/>
</dbReference>
<dbReference type="OMA" id="RNQQCGN"/>
<dbReference type="PANTHER" id="PTHR15196:SF0">
    <property type="entry name" value="CILIARY NEUROTROPHIC FACTOR"/>
    <property type="match status" value="1"/>
</dbReference>
<name>A0A8B9GKG2_ASTMX</name>
<protein>
    <recommendedName>
        <fullName evidence="3">Ciliary neurotrophic factor</fullName>
    </recommendedName>
</protein>
<evidence type="ECO:0000256" key="6">
    <source>
        <dbReference type="ARBA" id="ARBA00022782"/>
    </source>
</evidence>
<keyword evidence="4" id="KW-0217">Developmental protein</keyword>
<dbReference type="PANTHER" id="PTHR15196">
    <property type="entry name" value="CILIARY NEUROTROPHIC FACTOR"/>
    <property type="match status" value="1"/>
</dbReference>
<keyword evidence="5" id="KW-0963">Cytoplasm</keyword>
<evidence type="ECO:0000256" key="1">
    <source>
        <dbReference type="ARBA" id="ARBA00004496"/>
    </source>
</evidence>
<dbReference type="GO" id="GO:0043524">
    <property type="term" value="P:negative regulation of neuron apoptotic process"/>
    <property type="evidence" value="ECO:0007669"/>
    <property type="project" value="InterPro"/>
</dbReference>
<evidence type="ECO:0000256" key="9">
    <source>
        <dbReference type="ARBA" id="ARBA00025427"/>
    </source>
</evidence>
<evidence type="ECO:0000313" key="10">
    <source>
        <dbReference type="EMBL" id="KAG9281811.1"/>
    </source>
</evidence>
<evidence type="ECO:0000313" key="11">
    <source>
        <dbReference type="Ensembl" id="ENSAMXP00005000206.1"/>
    </source>
</evidence>
<evidence type="ECO:0000313" key="12">
    <source>
        <dbReference type="Proteomes" id="UP000694621"/>
    </source>
</evidence>
<reference evidence="10 13" key="1">
    <citation type="submission" date="2021-07" db="EMBL/GenBank/DDBJ databases">
        <authorList>
            <person name="Imarazene B."/>
            <person name="Zahm M."/>
            <person name="Klopp C."/>
            <person name="Cabau C."/>
            <person name="Beille S."/>
            <person name="Jouanno E."/>
            <person name="Castinel A."/>
            <person name="Lluch J."/>
            <person name="Gil L."/>
            <person name="Kuchtly C."/>
            <person name="Lopez Roques C."/>
            <person name="Donnadieu C."/>
            <person name="Parrinello H."/>
            <person name="Journot L."/>
            <person name="Du K."/>
            <person name="Schartl M."/>
            <person name="Retaux S."/>
            <person name="Guiguen Y."/>
        </authorList>
    </citation>
    <scope>NUCLEOTIDE SEQUENCE [LARGE SCALE GENOMIC DNA]</scope>
    <source>
        <strain evidence="10">Pach_M1</strain>
        <tissue evidence="10">Testis</tissue>
    </source>
</reference>
<dbReference type="KEGG" id="amex:103027836"/>
<dbReference type="RefSeq" id="XP_007231486.2">
    <property type="nucleotide sequence ID" value="XM_007231424.4"/>
</dbReference>
<proteinExistence type="inferred from homology"/>
<dbReference type="OrthoDB" id="9943465at2759"/>
<dbReference type="EMBL" id="JAICCE010000001">
    <property type="protein sequence ID" value="KAG9281811.1"/>
    <property type="molecule type" value="Genomic_DNA"/>
</dbReference>
<evidence type="ECO:0000256" key="8">
    <source>
        <dbReference type="ARBA" id="ARBA00023030"/>
    </source>
</evidence>
<dbReference type="GO" id="GO:0005737">
    <property type="term" value="C:cytoplasm"/>
    <property type="evidence" value="ECO:0007669"/>
    <property type="project" value="UniProtKB-SubCell"/>
</dbReference>
<accession>A0A8B9GKG2</accession>
<dbReference type="Proteomes" id="UP000694621">
    <property type="component" value="Unplaced"/>
</dbReference>
<evidence type="ECO:0000313" key="13">
    <source>
        <dbReference type="Proteomes" id="UP000752171"/>
    </source>
</evidence>
<gene>
    <name evidence="10" type="ORF">AMEX_G382</name>
</gene>
<dbReference type="Ensembl" id="ENSAMXT00005000226.1">
    <property type="protein sequence ID" value="ENSAMXP00005000206.1"/>
    <property type="gene ID" value="ENSAMXG00005000119.1"/>
</dbReference>
<dbReference type="AlphaFoldDB" id="A0A8B9GKG2"/>
<dbReference type="GO" id="GO:0070120">
    <property type="term" value="P:ciliary neurotrophic factor-mediated signaling pathway"/>
    <property type="evidence" value="ECO:0007669"/>
    <property type="project" value="InterPro"/>
</dbReference>
<dbReference type="Gene3D" id="1.20.1250.10">
    <property type="match status" value="1"/>
</dbReference>
<reference evidence="11" key="2">
    <citation type="submission" date="2025-05" db="UniProtKB">
        <authorList>
            <consortium name="Ensembl"/>
        </authorList>
    </citation>
    <scope>IDENTIFICATION</scope>
</reference>
<dbReference type="GO" id="GO:0007399">
    <property type="term" value="P:nervous system development"/>
    <property type="evidence" value="ECO:0007669"/>
    <property type="project" value="UniProtKB-KW"/>
</dbReference>
<keyword evidence="6" id="KW-0221">Differentiation</keyword>
<comment type="similarity">
    <text evidence="2">Belongs to the CNTF family.</text>
</comment>
<dbReference type="GO" id="GO:0030154">
    <property type="term" value="P:cell differentiation"/>
    <property type="evidence" value="ECO:0007669"/>
    <property type="project" value="UniProtKB-KW"/>
</dbReference>
<evidence type="ECO:0000256" key="2">
    <source>
        <dbReference type="ARBA" id="ARBA00007988"/>
    </source>
</evidence>
<evidence type="ECO:0000256" key="4">
    <source>
        <dbReference type="ARBA" id="ARBA00022473"/>
    </source>
</evidence>
<dbReference type="Proteomes" id="UP000752171">
    <property type="component" value="Unassembled WGS sequence"/>
</dbReference>
<keyword evidence="7" id="KW-0524">Neurogenesis</keyword>
<evidence type="ECO:0000256" key="5">
    <source>
        <dbReference type="ARBA" id="ARBA00022490"/>
    </source>
</evidence>
<comment type="subcellular location">
    <subcellularLocation>
        <location evidence="1">Cytoplasm</location>
    </subcellularLocation>
</comment>
<evidence type="ECO:0000256" key="7">
    <source>
        <dbReference type="ARBA" id="ARBA00022902"/>
    </source>
</evidence>
<dbReference type="SUPFAM" id="SSF47266">
    <property type="entry name" value="4-helical cytokines"/>
    <property type="match status" value="1"/>
</dbReference>
<evidence type="ECO:0000256" key="3">
    <source>
        <dbReference type="ARBA" id="ARBA00015150"/>
    </source>
</evidence>
<dbReference type="GO" id="GO:0005127">
    <property type="term" value="F:ciliary neurotrophic factor receptor binding"/>
    <property type="evidence" value="ECO:0007669"/>
    <property type="project" value="InterPro"/>
</dbReference>